<keyword evidence="2" id="KW-1185">Reference proteome</keyword>
<evidence type="ECO:0000313" key="1">
    <source>
        <dbReference type="EMBL" id="UOD28106.1"/>
    </source>
</evidence>
<reference evidence="1 2" key="1">
    <citation type="submission" date="2020-10" db="EMBL/GenBank/DDBJ databases">
        <title>Genome analysis of Massilia species.</title>
        <authorList>
            <person name="Jung D.-H."/>
        </authorList>
    </citation>
    <scope>NUCLEOTIDE SEQUENCE [LARGE SCALE GENOMIC DNA]</scope>
    <source>
        <strain evidence="2">sipir</strain>
    </source>
</reference>
<proteinExistence type="predicted"/>
<gene>
    <name evidence="1" type="ORF">INH39_21885</name>
</gene>
<evidence type="ECO:0000313" key="2">
    <source>
        <dbReference type="Proteomes" id="UP000831532"/>
    </source>
</evidence>
<dbReference type="RefSeq" id="WP_243489290.1">
    <property type="nucleotide sequence ID" value="NZ_CP063361.1"/>
</dbReference>
<sequence>MVPSLMHAHGRVVPSRPRPTLHQAYRASLDPDYIAGLHFYLELALETCQRRMNGLRWAPRVGSWHAKAGYLGEYQDAIGQRGVPDSHDTLTAGPREINRQQRRIVKAEVFKHRDAAIRRAAAPADAAAKSY</sequence>
<organism evidence="1 2">
    <name type="scientific">Massilia violaceinigra</name>
    <dbReference type="NCBI Taxonomy" id="2045208"/>
    <lineage>
        <taxon>Bacteria</taxon>
        <taxon>Pseudomonadati</taxon>
        <taxon>Pseudomonadota</taxon>
        <taxon>Betaproteobacteria</taxon>
        <taxon>Burkholderiales</taxon>
        <taxon>Oxalobacteraceae</taxon>
        <taxon>Telluria group</taxon>
        <taxon>Massilia</taxon>
    </lineage>
</organism>
<accession>A0ABY4A3G0</accession>
<dbReference type="EMBL" id="CP063361">
    <property type="protein sequence ID" value="UOD28106.1"/>
    <property type="molecule type" value="Genomic_DNA"/>
</dbReference>
<name>A0ABY4A3G0_9BURK</name>
<dbReference type="Proteomes" id="UP000831532">
    <property type="component" value="Chromosome"/>
</dbReference>
<protein>
    <submittedName>
        <fullName evidence="1">Uncharacterized protein</fullName>
    </submittedName>
</protein>